<dbReference type="InterPro" id="IPR002901">
    <property type="entry name" value="MGlyc_endo_b_GlcNAc-like_dom"/>
</dbReference>
<name>A0A3E3E758_9FIRM</name>
<dbReference type="PANTHER" id="PTHR33308:SF9">
    <property type="entry name" value="PEPTIDOGLYCAN HYDROLASE FLGJ"/>
    <property type="match status" value="1"/>
</dbReference>
<dbReference type="Pfam" id="PF01832">
    <property type="entry name" value="Glucosaminidase"/>
    <property type="match status" value="1"/>
</dbReference>
<dbReference type="GO" id="GO:0004040">
    <property type="term" value="F:amidase activity"/>
    <property type="evidence" value="ECO:0007669"/>
    <property type="project" value="InterPro"/>
</dbReference>
<keyword evidence="1" id="KW-0378">Hydrolase</keyword>
<dbReference type="EMBL" id="QUSK01000003">
    <property type="protein sequence ID" value="RGD77839.1"/>
    <property type="molecule type" value="Genomic_DNA"/>
</dbReference>
<dbReference type="InterPro" id="IPR051056">
    <property type="entry name" value="Glycosyl_Hydrolase_73"/>
</dbReference>
<evidence type="ECO:0000256" key="1">
    <source>
        <dbReference type="ARBA" id="ARBA00022801"/>
    </source>
</evidence>
<keyword evidence="2" id="KW-1133">Transmembrane helix</keyword>
<keyword evidence="2" id="KW-0472">Membrane</keyword>
<keyword evidence="2" id="KW-0812">Transmembrane</keyword>
<evidence type="ECO:0000313" key="4">
    <source>
        <dbReference type="EMBL" id="RGD77839.1"/>
    </source>
</evidence>
<evidence type="ECO:0000259" key="3">
    <source>
        <dbReference type="SMART" id="SM00047"/>
    </source>
</evidence>
<organism evidence="4 5">
    <name type="scientific">Faecalicoccus pleomorphus</name>
    <dbReference type="NCBI Taxonomy" id="1323"/>
    <lineage>
        <taxon>Bacteria</taxon>
        <taxon>Bacillati</taxon>
        <taxon>Bacillota</taxon>
        <taxon>Erysipelotrichia</taxon>
        <taxon>Erysipelotrichales</taxon>
        <taxon>Erysipelotrichaceae</taxon>
        <taxon>Faecalicoccus</taxon>
    </lineage>
</organism>
<dbReference type="SMART" id="SM00047">
    <property type="entry name" value="LYZ2"/>
    <property type="match status" value="1"/>
</dbReference>
<dbReference type="STRING" id="1123313.GCA_000420345_00638"/>
<evidence type="ECO:0000256" key="2">
    <source>
        <dbReference type="SAM" id="Phobius"/>
    </source>
</evidence>
<dbReference type="RefSeq" id="WP_117445448.1">
    <property type="nucleotide sequence ID" value="NZ_CALCIP010000042.1"/>
</dbReference>
<dbReference type="Proteomes" id="UP000260721">
    <property type="component" value="Unassembled WGS sequence"/>
</dbReference>
<evidence type="ECO:0000313" key="5">
    <source>
        <dbReference type="Proteomes" id="UP000260721"/>
    </source>
</evidence>
<dbReference type="AlphaFoldDB" id="A0A3E3E758"/>
<feature type="domain" description="Mannosyl-glycoprotein endo-beta-N-acetylglucosamidase-like" evidence="3">
    <location>
        <begin position="280"/>
        <end position="415"/>
    </location>
</feature>
<feature type="transmembrane region" description="Helical" evidence="2">
    <location>
        <begin position="21"/>
        <end position="39"/>
    </location>
</feature>
<dbReference type="PANTHER" id="PTHR33308">
    <property type="entry name" value="PEPTIDOGLYCAN HYDROLASE FLGJ"/>
    <property type="match status" value="1"/>
</dbReference>
<reference evidence="4 5" key="1">
    <citation type="submission" date="2018-08" db="EMBL/GenBank/DDBJ databases">
        <title>A genome reference for cultivated species of the human gut microbiota.</title>
        <authorList>
            <person name="Zou Y."/>
            <person name="Xue W."/>
            <person name="Luo G."/>
        </authorList>
    </citation>
    <scope>NUCLEOTIDE SEQUENCE [LARGE SCALE GENOMIC DNA]</scope>
    <source>
        <strain evidence="4 5">TF08-11</strain>
    </source>
</reference>
<dbReference type="Gene3D" id="1.10.530.10">
    <property type="match status" value="1"/>
</dbReference>
<gene>
    <name evidence="4" type="ORF">DXC78_01830</name>
</gene>
<comment type="caution">
    <text evidence="4">The sequence shown here is derived from an EMBL/GenBank/DDBJ whole genome shotgun (WGS) entry which is preliminary data.</text>
</comment>
<accession>A0A3E3E758</accession>
<protein>
    <recommendedName>
        <fullName evidence="3">Mannosyl-glycoprotein endo-beta-N-acetylglucosamidase-like domain-containing protein</fullName>
    </recommendedName>
</protein>
<proteinExistence type="predicted"/>
<sequence length="495" mass="56128">MARKRRTYTNKRRRKRKVHKLRLFLMGIVLIIALGFLALKLTENGVFTVISVNENGTLEEGVYKHFWFAQLKMNSLDAQDAYIQREDGKVVALSKGIVNLNTKSVNENTLYTIDGTDKQGYTNGSYGTDALYLDTSMDGTQVLMQISGVKGWVSVEDIQLYLLDDSLYLSHYTVQNDSLIHTISTNLLQGVVNPLSIGPAPDFMKEDTTYYSYDGNYFYTDLSAMREDILDQDHDNAVNEDAYFNFYQYIPHRSNTQLTNANYNAYLEEMGITQTATSYPCADNESVLYDLGSTFIDVQNQTGVNASMMFAVALNESGYGQSEYALTNYNLFGHAAYDENPDSATTYKSLEDCIYQHAYGFIQNGYANPDDSRYHGSWFGNKASGINVQYASDPYWGEKAAHFYYQLDTRSHQKDQKSITIQTQFVQNDIPVYADKKESSILYTIPAKEIASFVIEKQEDDWYTIASEAPVSDQKIDVSASYRSSVGYIKIKDLH</sequence>